<feature type="transmembrane region" description="Helical" evidence="1">
    <location>
        <begin position="173"/>
        <end position="192"/>
    </location>
</feature>
<feature type="transmembrane region" description="Helical" evidence="1">
    <location>
        <begin position="257"/>
        <end position="276"/>
    </location>
</feature>
<reference evidence="2 3" key="1">
    <citation type="journal article" date="2015" name="PLoS Negl. Trop. Dis.">
        <title>Distribution of Plasmids in Distinct Leptospira Pathogenic Species.</title>
        <authorList>
            <person name="Wang Y."/>
            <person name="Zhuang X."/>
            <person name="Zhong Y."/>
            <person name="Zhang C."/>
            <person name="Zhang Y."/>
            <person name="Zeng L."/>
            <person name="Zhu Y."/>
            <person name="He P."/>
            <person name="Dong K."/>
            <person name="Pal U."/>
            <person name="Guo X."/>
            <person name="Qin J."/>
        </authorList>
    </citation>
    <scope>NUCLEOTIDE SEQUENCE [LARGE SCALE GENOMIC DNA]</scope>
    <source>
        <strain evidence="2 3">56604</strain>
    </source>
</reference>
<feature type="transmembrane region" description="Helical" evidence="1">
    <location>
        <begin position="117"/>
        <end position="136"/>
    </location>
</feature>
<proteinExistence type="predicted"/>
<dbReference type="AlphaFoldDB" id="A0A0E3BJ00"/>
<feature type="transmembrane region" description="Helical" evidence="1">
    <location>
        <begin position="381"/>
        <end position="401"/>
    </location>
</feature>
<feature type="transmembrane region" description="Helical" evidence="1">
    <location>
        <begin position="45"/>
        <end position="66"/>
    </location>
</feature>
<evidence type="ECO:0000313" key="3">
    <source>
        <dbReference type="Proteomes" id="UP000058857"/>
    </source>
</evidence>
<feature type="transmembrane region" description="Helical" evidence="1">
    <location>
        <begin position="508"/>
        <end position="529"/>
    </location>
</feature>
<keyword evidence="1" id="KW-0472">Membrane</keyword>
<feature type="transmembrane region" description="Helical" evidence="1">
    <location>
        <begin position="16"/>
        <end position="38"/>
    </location>
</feature>
<feature type="transmembrane region" description="Helical" evidence="1">
    <location>
        <begin position="198"/>
        <end position="217"/>
    </location>
</feature>
<dbReference type="EMBL" id="CP012030">
    <property type="protein sequence ID" value="ALO28375.1"/>
    <property type="molecule type" value="Genomic_DNA"/>
</dbReference>
<feature type="transmembrane region" description="Helical" evidence="1">
    <location>
        <begin position="327"/>
        <end position="351"/>
    </location>
</feature>
<dbReference type="PATRIC" id="fig|280505.15.peg.4145"/>
<keyword evidence="1" id="KW-0812">Transmembrane</keyword>
<protein>
    <submittedName>
        <fullName evidence="2">Putative membrane protein</fullName>
    </submittedName>
</protein>
<gene>
    <name evidence="2" type="ORF">LBBP_04258</name>
</gene>
<dbReference type="PANTHER" id="PTHR31610">
    <property type="entry name" value="SLR0360 PROTEIN"/>
    <property type="match status" value="1"/>
</dbReference>
<keyword evidence="1" id="KW-1133">Transmembrane helix</keyword>
<evidence type="ECO:0000256" key="1">
    <source>
        <dbReference type="SAM" id="Phobius"/>
    </source>
</evidence>
<organism evidence="2">
    <name type="scientific">Leptospira borgpetersenii serovar Ballum</name>
    <dbReference type="NCBI Taxonomy" id="280505"/>
    <lineage>
        <taxon>Bacteria</taxon>
        <taxon>Pseudomonadati</taxon>
        <taxon>Spirochaetota</taxon>
        <taxon>Spirochaetia</taxon>
        <taxon>Leptospirales</taxon>
        <taxon>Leptospiraceae</taxon>
        <taxon>Leptospira</taxon>
    </lineage>
</organism>
<dbReference type="RefSeq" id="WP_002739556.1">
    <property type="nucleotide sequence ID" value="NZ_CP012030.1"/>
</dbReference>
<name>A0A0E3BJ00_LEPBO</name>
<dbReference type="Proteomes" id="UP000058857">
    <property type="component" value="Chromosome 2"/>
</dbReference>
<feature type="transmembrane region" description="Helical" evidence="1">
    <location>
        <begin position="86"/>
        <end position="105"/>
    </location>
</feature>
<feature type="transmembrane region" description="Helical" evidence="1">
    <location>
        <begin position="475"/>
        <end position="496"/>
    </location>
</feature>
<dbReference type="PANTHER" id="PTHR31610:SF0">
    <property type="entry name" value="SLC26A_SULP TRANSPORTER DOMAIN-CONTAINING PROTEIN"/>
    <property type="match status" value="1"/>
</dbReference>
<feature type="transmembrane region" description="Helical" evidence="1">
    <location>
        <begin position="296"/>
        <end position="315"/>
    </location>
</feature>
<feature type="transmembrane region" description="Helical" evidence="1">
    <location>
        <begin position="148"/>
        <end position="166"/>
    </location>
</feature>
<evidence type="ECO:0000313" key="2">
    <source>
        <dbReference type="EMBL" id="ALO28375.1"/>
    </source>
</evidence>
<accession>A0A0E3BJ00</accession>
<feature type="transmembrane region" description="Helical" evidence="1">
    <location>
        <begin position="443"/>
        <end position="468"/>
    </location>
</feature>
<sequence>MSQNKFKWFVPGDLDGFFGLMIDNLIQILVLSFLLTTLCGVPSEFVYKVILPGTAISLLLGNLFYSWQAHRLARKENRPDVTALPYGINTVSLFAFTFFIILPVYKKTGDYKIAWQVGLMASFLSGLIEMSGSFVAEKIRRVTPRAALLSSLAGIAITFISMDFLVRTFQNPLIAFLPFGVILLQYFARVVFPFRLPGGFVSVVLGTLLAWSAGAWGNPIMDADLLKGATNHIGFYSPTLCVHDLFTAFQFADMREYLAVLIPMGIFNVIGSLQNIESAEASGDSFNTRDSLLANGVGTVVGSFFGSPFPTTIYIGHPGWKALGARAGYSTLNGVFMTIVALFGLLAFIQALIPVEAGMAIVLWIGIVIGSQAFEATPSRHAPAVIIGILPALAGWGILLIQSTFNYADRLIVEILENAGVKETAHLWMSDVPLSLPFLPYPLGGLLSLSQGFLISSMIWASIAVFVIDRNFKKALIVCFVAAVLASTGFIHGFSLRGNDVISQFEPSMNFFVTSYMFLGILFLLASFFRKETRKV</sequence>